<feature type="compositionally biased region" description="Low complexity" evidence="15">
    <location>
        <begin position="36"/>
        <end position="61"/>
    </location>
</feature>
<evidence type="ECO:0000256" key="3">
    <source>
        <dbReference type="ARBA" id="ARBA00008605"/>
    </source>
</evidence>
<evidence type="ECO:0000256" key="8">
    <source>
        <dbReference type="ARBA" id="ARBA00022581"/>
    </source>
</evidence>
<reference evidence="17 18" key="1">
    <citation type="journal article" date="2015" name="Arch. Virol.">
        <title>Taxonomy proposal for Old World monkey adenoviruses: characterisation of several non-human, non-ape primate adenovirus lineages.</title>
        <authorList>
            <person name="Panto L."/>
            <person name="Podgorski I.I."/>
            <person name="Janoska M."/>
            <person name="Marko O."/>
            <person name="Harrach B."/>
        </authorList>
    </citation>
    <scope>NUCLEOTIDE SEQUENCE [LARGE SCALE GENOMIC DNA]</scope>
    <source>
        <strain evidence="17">C-8</strain>
    </source>
</reference>
<evidence type="ECO:0000256" key="7">
    <source>
        <dbReference type="ARBA" id="ARBA00022562"/>
    </source>
</evidence>
<dbReference type="Gene3D" id="2.160.20.10">
    <property type="entry name" value="Single-stranded right-handed beta-helix, Pectin lyase-like"/>
    <property type="match status" value="1"/>
</dbReference>
<evidence type="ECO:0000256" key="11">
    <source>
        <dbReference type="ARBA" id="ARBA00030428"/>
    </source>
</evidence>
<dbReference type="GO" id="GO:0052150">
    <property type="term" value="P:symbiont-mediated perturbation of host apoptosis"/>
    <property type="evidence" value="ECO:0007669"/>
    <property type="project" value="UniProtKB-KW"/>
</dbReference>
<keyword evidence="7" id="KW-1048">Host nucleus</keyword>
<keyword evidence="9" id="KW-1035">Host cytoplasm</keyword>
<dbReference type="SUPFAM" id="SSF51126">
    <property type="entry name" value="Pectin lyase-like"/>
    <property type="match status" value="1"/>
</dbReference>
<comment type="subcellular location">
    <subcellularLocation>
        <location evidence="2">Host cytoplasm</location>
    </subcellularLocation>
    <subcellularLocation>
        <location evidence="1">Host nucleus</location>
    </subcellularLocation>
</comment>
<dbReference type="InterPro" id="IPR006717">
    <property type="entry name" value="Adeno_E1B_55K_N"/>
</dbReference>
<accession>A0A0M5LB35</accession>
<feature type="domain" description="Adenovirus E1B protein N-terminal" evidence="16">
    <location>
        <begin position="1"/>
        <end position="62"/>
    </location>
</feature>
<organism evidence="17 18">
    <name type="scientific">Simian adenovirus 16</name>
    <dbReference type="NCBI Taxonomy" id="1715778"/>
    <lineage>
        <taxon>Viruses</taxon>
        <taxon>Varidnaviria</taxon>
        <taxon>Bamfordvirae</taxon>
        <taxon>Preplasmiviricota</taxon>
        <taxon>Polisuviricotina</taxon>
        <taxon>Pharingeaviricetes</taxon>
        <taxon>Rowavirales</taxon>
        <taxon>Adenoviridae</taxon>
        <taxon>Mastadenovirus</taxon>
        <taxon>Mastadenovirus alienum</taxon>
        <taxon>Simian mastadenovirus E</taxon>
    </lineage>
</organism>
<dbReference type="RefSeq" id="YP_009174142.1">
    <property type="nucleotide sequence ID" value="NC_028105.1"/>
</dbReference>
<evidence type="ECO:0000313" key="17">
    <source>
        <dbReference type="EMBL" id="ALE30385.1"/>
    </source>
</evidence>
<name>A0A0M5LB35_9ADEN</name>
<dbReference type="InterPro" id="IPR002612">
    <property type="entry name" value="Adeno_E1B_55kDa"/>
</dbReference>
<evidence type="ECO:0000256" key="4">
    <source>
        <dbReference type="ARBA" id="ARBA00022118"/>
    </source>
</evidence>
<dbReference type="OrthoDB" id="3297at10239"/>
<dbReference type="InterPro" id="IPR012334">
    <property type="entry name" value="Pectin_lyas_fold"/>
</dbReference>
<sequence length="488" mass="53411">MEHPDPPVPGVPDGLHQPEPVEVLVAPAGLQLLAGAASARAGGAAGEAGVAAGGAAAAASGGAAGAGRGGNEVRPGPSNGELMAQVAGAADASGPPSKRPRNEAERLQEGLTQLTLSLINKYRPETVYWNELEQEFQHGEMHLQFHFSFEQLKTHWLEPWEDLATALNYYVKVALRPDRVYKLSNTAVIHKNVYVIGNGSVIEVEGSDRVGFKCAMQRMGPGVTGLRGVTFSNVRFACLNFNGTLFSCNTEVTLHGCYFFNFNNTCVEAWAQLRVQGCTFHNCFKGVVGWPRSRVSIKKCVFERCLLCIMVEGHGRIRNNAASDNTCFVLYKGTGSLKGNMVCGTGTKRMLTCAHGLCHSLRGVHVAAHDRKPWPVMESNMFMRCTMHLGARRGMLMPHQCNFSHTNVLLEPEAFSRVCFNSTFDMSMELFKIVRYDETRARVRLCECGANHLRNLPLTVNVTEELRADHVMLSCNRTDYATSDEESG</sequence>
<feature type="region of interest" description="Disordered" evidence="15">
    <location>
        <begin position="1"/>
        <end position="22"/>
    </location>
</feature>
<evidence type="ECO:0000256" key="1">
    <source>
        <dbReference type="ARBA" id="ARBA00004147"/>
    </source>
</evidence>
<evidence type="ECO:0000259" key="16">
    <source>
        <dbReference type="Pfam" id="PF04623"/>
    </source>
</evidence>
<dbReference type="InterPro" id="IPR011050">
    <property type="entry name" value="Pectin_lyase_fold/virulence"/>
</dbReference>
<evidence type="ECO:0000256" key="12">
    <source>
        <dbReference type="ARBA" id="ARBA00031863"/>
    </source>
</evidence>
<evidence type="ECO:0000256" key="2">
    <source>
        <dbReference type="ARBA" id="ARBA00004192"/>
    </source>
</evidence>
<evidence type="ECO:0000256" key="6">
    <source>
        <dbReference type="ARBA" id="ARBA00022553"/>
    </source>
</evidence>
<keyword evidence="18" id="KW-1185">Reference proteome</keyword>
<protein>
    <recommendedName>
        <fullName evidence="4">E1B 55 kDa protein</fullName>
    </recommendedName>
    <alternativeName>
        <fullName evidence="11">E1B protein, large T-antigen</fullName>
    </alternativeName>
    <alternativeName>
        <fullName evidence="12">E1B-495R</fullName>
    </alternativeName>
</protein>
<evidence type="ECO:0000256" key="10">
    <source>
        <dbReference type="ARBA" id="ARBA00023323"/>
    </source>
</evidence>
<comment type="function">
    <text evidence="13">Plays a major role to prevent cellular inhibition of viral genome replication. Assembles an SCF-like E3 ubiquitin ligase complex based on the cellular proteins ELOB, ELOC, CUL5 and RBX1, in cooperation with viral E4orf6. This viral RING-type ligase ubiquitinates cellular substrates and targets them to proteasomal degradation: TP53/p53, LIG4, MRE11-RAD50-NBS1 (MRN) complex, ITGA3, DAXX and BLM. E1B-55K probably acts as the substrate-specific adapter of the SCF-like E3 ubiquitin ligase complex. Degradation of host TP53/p53 activity is essential for preventing E1A-induced TP53 accumulation that would otherwise lead to cell apoptosis and growth arrest. E1B-55K also inactivates TP53 transcription-factor activity by binding its transactivation domain. E1B-55K also functions as a SUMO1 E3 ligase for TP53 which causes the latter to be sequestered in promyelocytic leukemia (PML) nuclear bodies thereby contributing to maximal inhibition of TP53 function.</text>
</comment>
<feature type="compositionally biased region" description="Pro residues" evidence="15">
    <location>
        <begin position="1"/>
        <end position="10"/>
    </location>
</feature>
<dbReference type="EMBL" id="KP329564">
    <property type="protein sequence ID" value="ALE30385.1"/>
    <property type="molecule type" value="Genomic_DNA"/>
</dbReference>
<evidence type="ECO:0000313" key="18">
    <source>
        <dbReference type="Proteomes" id="UP000161385"/>
    </source>
</evidence>
<keyword evidence="10" id="KW-1119">Modulation of host cell apoptosis by virus</keyword>
<feature type="region of interest" description="Disordered" evidence="15">
    <location>
        <begin position="87"/>
        <end position="106"/>
    </location>
</feature>
<dbReference type="GeneID" id="26100662"/>
<dbReference type="Proteomes" id="UP000161385">
    <property type="component" value="Segment"/>
</dbReference>
<proteinExistence type="inferred from homology"/>
<dbReference type="GO" id="GO:0030430">
    <property type="term" value="C:host cell cytoplasm"/>
    <property type="evidence" value="ECO:0007669"/>
    <property type="project" value="UniProtKB-SubCell"/>
</dbReference>
<keyword evidence="6" id="KW-0597">Phosphoprotein</keyword>
<keyword evidence="8" id="KW-0945">Host-virus interaction</keyword>
<dbReference type="KEGG" id="vg:26100662"/>
<comment type="subunit">
    <text evidence="14">Interacts with host PML-4 and PML-5; this interaction promotes efficient subnuclear targeting of E1B-55K to PML nuclear bodies. Interacts with E4-ORF3 protein. Interacts with E4-ORF6 protein.</text>
</comment>
<dbReference type="Pfam" id="PF04623">
    <property type="entry name" value="Adeno_E1B_55K_N"/>
    <property type="match status" value="1"/>
</dbReference>
<feature type="region of interest" description="Disordered" evidence="15">
    <location>
        <begin position="36"/>
        <end position="81"/>
    </location>
</feature>
<dbReference type="GO" id="GO:0042025">
    <property type="term" value="C:host cell nucleus"/>
    <property type="evidence" value="ECO:0007669"/>
    <property type="project" value="UniProtKB-SubCell"/>
</dbReference>
<evidence type="ECO:0000256" key="15">
    <source>
        <dbReference type="SAM" id="MobiDB-lite"/>
    </source>
</evidence>
<evidence type="ECO:0000256" key="13">
    <source>
        <dbReference type="ARBA" id="ARBA00046084"/>
    </source>
</evidence>
<keyword evidence="5" id="KW-0244">Early protein</keyword>
<evidence type="ECO:0000256" key="5">
    <source>
        <dbReference type="ARBA" id="ARBA00022518"/>
    </source>
</evidence>
<comment type="similarity">
    <text evidence="3">Belongs to the adenoviridae E1B 55 kDa protein family.</text>
</comment>
<evidence type="ECO:0000256" key="9">
    <source>
        <dbReference type="ARBA" id="ARBA00023200"/>
    </source>
</evidence>
<dbReference type="Pfam" id="PF01696">
    <property type="entry name" value="Adeno_E1B_55K"/>
    <property type="match status" value="1"/>
</dbReference>
<evidence type="ECO:0000256" key="14">
    <source>
        <dbReference type="ARBA" id="ARBA00046912"/>
    </source>
</evidence>